<evidence type="ECO:0000256" key="8">
    <source>
        <dbReference type="ARBA" id="ARBA00022679"/>
    </source>
</evidence>
<accession>A0A2P7EDB4</accession>
<comment type="pathway">
    <text evidence="2">Cofactor biosynthesis; NAD(+) biosynthesis; nicotinate D-ribonucleotide from quinolinate: step 1/1.</text>
</comment>
<dbReference type="GO" id="GO:0005737">
    <property type="term" value="C:cytoplasm"/>
    <property type="evidence" value="ECO:0007669"/>
    <property type="project" value="TreeGrafter"/>
</dbReference>
<evidence type="ECO:0000259" key="14">
    <source>
        <dbReference type="Pfam" id="PF02749"/>
    </source>
</evidence>
<dbReference type="InterPro" id="IPR037128">
    <property type="entry name" value="Quinolinate_PRibosylTase_N_sf"/>
</dbReference>
<dbReference type="FunFam" id="3.20.20.70:FF:000030">
    <property type="entry name" value="Nicotinate-nucleotide pyrophosphorylase, carboxylating"/>
    <property type="match status" value="1"/>
</dbReference>
<dbReference type="GO" id="GO:0034213">
    <property type="term" value="P:quinolinate catabolic process"/>
    <property type="evidence" value="ECO:0007669"/>
    <property type="project" value="TreeGrafter"/>
</dbReference>
<dbReference type="InterPro" id="IPR002638">
    <property type="entry name" value="Quinolinate_PRibosylTrfase_C"/>
</dbReference>
<keyword evidence="8 12" id="KW-0808">Transferase</keyword>
<dbReference type="CDD" id="cd01572">
    <property type="entry name" value="QPRTase"/>
    <property type="match status" value="1"/>
</dbReference>
<comment type="function">
    <text evidence="1">Involved in the catabolism of quinolinic acid (QA).</text>
</comment>
<evidence type="ECO:0000256" key="11">
    <source>
        <dbReference type="ARBA" id="ARBA00069173"/>
    </source>
</evidence>
<dbReference type="Proteomes" id="UP000240206">
    <property type="component" value="Unassembled WGS sequence"/>
</dbReference>
<evidence type="ECO:0000256" key="6">
    <source>
        <dbReference type="ARBA" id="ARBA00022642"/>
    </source>
</evidence>
<proteinExistence type="inferred from homology"/>
<dbReference type="Pfam" id="PF02749">
    <property type="entry name" value="QRPTase_N"/>
    <property type="match status" value="1"/>
</dbReference>
<dbReference type="AlphaFoldDB" id="A0A2P7EDB4"/>
<dbReference type="InterPro" id="IPR013785">
    <property type="entry name" value="Aldolase_TIM"/>
</dbReference>
<comment type="caution">
    <text evidence="15">The sequence shown here is derived from an EMBL/GenBank/DDBJ whole genome shotgun (WGS) entry which is preliminary data.</text>
</comment>
<evidence type="ECO:0000313" key="16">
    <source>
        <dbReference type="Proteomes" id="UP000240206"/>
    </source>
</evidence>
<name>A0A2P7EDB4_9SYNE</name>
<reference evidence="16" key="1">
    <citation type="submission" date="2018-03" db="EMBL/GenBank/DDBJ databases">
        <title>Ecological and genomic features of two cosmopolitan and abundant freshwater picocyanobacteria.</title>
        <authorList>
            <person name="Cabello-Yeves P.J."/>
            <person name="Picazo A."/>
            <person name="Camacho A."/>
            <person name="Callieri C."/>
            <person name="Rosselli R."/>
            <person name="Roda-Garcia J."/>
            <person name="Coutinho F.H."/>
            <person name="Rodriguez-Valera F."/>
        </authorList>
    </citation>
    <scope>NUCLEOTIDE SEQUENCE [LARGE SCALE GENOMIC DNA]</scope>
    <source>
        <strain evidence="16">Tous</strain>
    </source>
</reference>
<organism evidence="15 16">
    <name type="scientific">Synechococcus lacustris str. Tous</name>
    <dbReference type="NCBI Taxonomy" id="1910958"/>
    <lineage>
        <taxon>Bacteria</taxon>
        <taxon>Bacillati</taxon>
        <taxon>Cyanobacteriota</taxon>
        <taxon>Cyanophyceae</taxon>
        <taxon>Synechococcales</taxon>
        <taxon>Synechococcaceae</taxon>
        <taxon>Synechococcus</taxon>
    </lineage>
</organism>
<dbReference type="GO" id="GO:0004514">
    <property type="term" value="F:nicotinate-nucleotide diphosphorylase (carboxylating) activity"/>
    <property type="evidence" value="ECO:0007669"/>
    <property type="project" value="UniProtKB-EC"/>
</dbReference>
<keyword evidence="7 12" id="KW-0328">Glycosyltransferase</keyword>
<evidence type="ECO:0000256" key="7">
    <source>
        <dbReference type="ARBA" id="ARBA00022676"/>
    </source>
</evidence>
<comment type="subunit">
    <text evidence="4">Hexamer formed by 3 homodimers.</text>
</comment>
<dbReference type="UniPathway" id="UPA00253">
    <property type="reaction ID" value="UER00331"/>
</dbReference>
<dbReference type="InterPro" id="IPR027277">
    <property type="entry name" value="NadC/ModD"/>
</dbReference>
<evidence type="ECO:0000256" key="1">
    <source>
        <dbReference type="ARBA" id="ARBA00003237"/>
    </source>
</evidence>
<evidence type="ECO:0000256" key="4">
    <source>
        <dbReference type="ARBA" id="ARBA00011218"/>
    </source>
</evidence>
<dbReference type="SUPFAM" id="SSF51690">
    <property type="entry name" value="Nicotinate/Quinolinate PRTase C-terminal domain-like"/>
    <property type="match status" value="1"/>
</dbReference>
<dbReference type="FunFam" id="3.90.1170.20:FF:000001">
    <property type="entry name" value="Nicotinate-nucleotide diphosphorylase (Carboxylating)"/>
    <property type="match status" value="1"/>
</dbReference>
<dbReference type="PANTHER" id="PTHR32179">
    <property type="entry name" value="NICOTINATE-NUCLEOTIDE PYROPHOSPHORYLASE [CARBOXYLATING]"/>
    <property type="match status" value="1"/>
</dbReference>
<dbReference type="PIRSF" id="PIRSF006250">
    <property type="entry name" value="NadC_ModD"/>
    <property type="match status" value="1"/>
</dbReference>
<keyword evidence="6" id="KW-0662">Pyridine nucleotide biosynthesis</keyword>
<dbReference type="Pfam" id="PF01729">
    <property type="entry name" value="QRPTase_C"/>
    <property type="match status" value="1"/>
</dbReference>
<protein>
    <recommendedName>
        <fullName evidence="11">Probable nicotinate-nucleotide pyrophosphorylase [carboxylating]</fullName>
        <ecNumber evidence="5">2.4.2.19</ecNumber>
    </recommendedName>
    <alternativeName>
        <fullName evidence="9">Quinolinate phosphoribosyltransferase [decarboxylating]</fullName>
    </alternativeName>
</protein>
<dbReference type="PANTHER" id="PTHR32179:SF4">
    <property type="entry name" value="PYROPHOSPHORYLASE MODD-RELATED"/>
    <property type="match status" value="1"/>
</dbReference>
<dbReference type="InterPro" id="IPR022412">
    <property type="entry name" value="Quinolinate_PRibosylTrfase_N"/>
</dbReference>
<sequence length="318" mass="33343">MYGKTCCIARKSAAEIATRSNKLRLNPLAHLALTPALQQQLQQWLNEDLGRGDLTAAALASSNGEARWLAKQAGVFCGGQLAKTLFQMLDPQAKVELLVSDGEKIAAGQCLIALGGKASALVGAERTALNLAMHLSGIATATAALVEQLVGTGVRLADTRKTTPGLRVFEKYAVRCGGGTNHRLGLDDAAMLKENHLAWGGGINQAVAAVRNSAPWPARVIVEAETAAEANAAVQAGADAVLLDEFKLDELQQLVPQLRALAAARGVPIWLEASGVNPNHLQGYANTGIDLISTSAAITRSPWLDISMRFSANAANCP</sequence>
<dbReference type="Gene3D" id="3.90.1170.20">
    <property type="entry name" value="Quinolinate phosphoribosyl transferase, N-terminal domain"/>
    <property type="match status" value="1"/>
</dbReference>
<evidence type="ECO:0000259" key="13">
    <source>
        <dbReference type="Pfam" id="PF01729"/>
    </source>
</evidence>
<dbReference type="EC" id="2.4.2.19" evidence="5"/>
<gene>
    <name evidence="15" type="primary">nadC</name>
    <name evidence="15" type="ORF">C7K08_09140</name>
</gene>
<comment type="catalytic activity">
    <reaction evidence="10">
        <text>nicotinate beta-D-ribonucleotide + CO2 + diphosphate = quinolinate + 5-phospho-alpha-D-ribose 1-diphosphate + 2 H(+)</text>
        <dbReference type="Rhea" id="RHEA:12733"/>
        <dbReference type="ChEBI" id="CHEBI:15378"/>
        <dbReference type="ChEBI" id="CHEBI:16526"/>
        <dbReference type="ChEBI" id="CHEBI:29959"/>
        <dbReference type="ChEBI" id="CHEBI:33019"/>
        <dbReference type="ChEBI" id="CHEBI:57502"/>
        <dbReference type="ChEBI" id="CHEBI:58017"/>
        <dbReference type="EC" id="2.4.2.19"/>
    </reaction>
</comment>
<feature type="domain" description="Quinolinate phosphoribosyl transferase N-terminal" evidence="14">
    <location>
        <begin position="53"/>
        <end position="136"/>
    </location>
</feature>
<dbReference type="EMBL" id="PXVC01000043">
    <property type="protein sequence ID" value="PSI01213.1"/>
    <property type="molecule type" value="Genomic_DNA"/>
</dbReference>
<comment type="similarity">
    <text evidence="3 12">Belongs to the NadC/ModD family.</text>
</comment>
<dbReference type="STRING" id="1910958.BTM30_09200"/>
<evidence type="ECO:0000256" key="10">
    <source>
        <dbReference type="ARBA" id="ARBA00047445"/>
    </source>
</evidence>
<dbReference type="InterPro" id="IPR036068">
    <property type="entry name" value="Nicotinate_pribotase-like_C"/>
</dbReference>
<dbReference type="Gene3D" id="3.20.20.70">
    <property type="entry name" value="Aldolase class I"/>
    <property type="match status" value="1"/>
</dbReference>
<feature type="domain" description="Quinolinate phosphoribosyl transferase C-terminal" evidence="13">
    <location>
        <begin position="138"/>
        <end position="309"/>
    </location>
</feature>
<evidence type="ECO:0000256" key="5">
    <source>
        <dbReference type="ARBA" id="ARBA00011944"/>
    </source>
</evidence>
<keyword evidence="16" id="KW-1185">Reference proteome</keyword>
<evidence type="ECO:0000256" key="12">
    <source>
        <dbReference type="PIRNR" id="PIRNR006250"/>
    </source>
</evidence>
<evidence type="ECO:0000256" key="3">
    <source>
        <dbReference type="ARBA" id="ARBA00009400"/>
    </source>
</evidence>
<dbReference type="InterPro" id="IPR004393">
    <property type="entry name" value="NadC"/>
</dbReference>
<evidence type="ECO:0000256" key="9">
    <source>
        <dbReference type="ARBA" id="ARBA00033102"/>
    </source>
</evidence>
<dbReference type="SUPFAM" id="SSF54675">
    <property type="entry name" value="Nicotinate/Quinolinate PRTase N-terminal domain-like"/>
    <property type="match status" value="1"/>
</dbReference>
<evidence type="ECO:0000256" key="2">
    <source>
        <dbReference type="ARBA" id="ARBA00004893"/>
    </source>
</evidence>
<evidence type="ECO:0000313" key="15">
    <source>
        <dbReference type="EMBL" id="PSI01213.1"/>
    </source>
</evidence>
<dbReference type="GO" id="GO:0009435">
    <property type="term" value="P:NAD+ biosynthetic process"/>
    <property type="evidence" value="ECO:0007669"/>
    <property type="project" value="UniProtKB-UniPathway"/>
</dbReference>
<dbReference type="NCBIfam" id="TIGR00078">
    <property type="entry name" value="nadC"/>
    <property type="match status" value="1"/>
</dbReference>